<gene>
    <name evidence="1" type="ORF">BOTBODRAFT_38049</name>
</gene>
<dbReference type="Proteomes" id="UP000027195">
    <property type="component" value="Unassembled WGS sequence"/>
</dbReference>
<dbReference type="InParanoid" id="A0A067LXV4"/>
<dbReference type="EMBL" id="KL198093">
    <property type="protein sequence ID" value="KDQ08218.1"/>
    <property type="molecule type" value="Genomic_DNA"/>
</dbReference>
<protein>
    <submittedName>
        <fullName evidence="1">Uncharacterized protein</fullName>
    </submittedName>
</protein>
<reference evidence="2" key="1">
    <citation type="journal article" date="2014" name="Proc. Natl. Acad. Sci. U.S.A.">
        <title>Extensive sampling of basidiomycete genomes demonstrates inadequacy of the white-rot/brown-rot paradigm for wood decay fungi.</title>
        <authorList>
            <person name="Riley R."/>
            <person name="Salamov A.A."/>
            <person name="Brown D.W."/>
            <person name="Nagy L.G."/>
            <person name="Floudas D."/>
            <person name="Held B.W."/>
            <person name="Levasseur A."/>
            <person name="Lombard V."/>
            <person name="Morin E."/>
            <person name="Otillar R."/>
            <person name="Lindquist E.A."/>
            <person name="Sun H."/>
            <person name="LaButti K.M."/>
            <person name="Schmutz J."/>
            <person name="Jabbour D."/>
            <person name="Luo H."/>
            <person name="Baker S.E."/>
            <person name="Pisabarro A.G."/>
            <person name="Walton J.D."/>
            <person name="Blanchette R.A."/>
            <person name="Henrissat B."/>
            <person name="Martin F."/>
            <person name="Cullen D."/>
            <person name="Hibbett D.S."/>
            <person name="Grigoriev I.V."/>
        </authorList>
    </citation>
    <scope>NUCLEOTIDE SEQUENCE [LARGE SCALE GENOMIC DNA]</scope>
    <source>
        <strain evidence="2">FD-172 SS1</strain>
    </source>
</reference>
<feature type="non-terminal residue" evidence="1">
    <location>
        <position position="75"/>
    </location>
</feature>
<evidence type="ECO:0000313" key="2">
    <source>
        <dbReference type="Proteomes" id="UP000027195"/>
    </source>
</evidence>
<sequence>MGCAVVIIAAKAFWLRPGAQTEAPEIRASSELYIQSQISEHVKLAILEAFQGVAGPYDTPWCTEVLEHVALSNQM</sequence>
<name>A0A067LXV4_BOTB1</name>
<proteinExistence type="predicted"/>
<evidence type="ECO:0000313" key="1">
    <source>
        <dbReference type="EMBL" id="KDQ08218.1"/>
    </source>
</evidence>
<accession>A0A067LXV4</accession>
<dbReference type="AlphaFoldDB" id="A0A067LXV4"/>
<dbReference type="HOGENOM" id="CLU_126089_1_0_1"/>
<keyword evidence="2" id="KW-1185">Reference proteome</keyword>
<organism evidence="1 2">
    <name type="scientific">Botryobasidium botryosum (strain FD-172 SS1)</name>
    <dbReference type="NCBI Taxonomy" id="930990"/>
    <lineage>
        <taxon>Eukaryota</taxon>
        <taxon>Fungi</taxon>
        <taxon>Dikarya</taxon>
        <taxon>Basidiomycota</taxon>
        <taxon>Agaricomycotina</taxon>
        <taxon>Agaricomycetes</taxon>
        <taxon>Cantharellales</taxon>
        <taxon>Botryobasidiaceae</taxon>
        <taxon>Botryobasidium</taxon>
    </lineage>
</organism>